<sequence length="128" mass="14261">MLTVSPGRPLGDVLRGFLLDGRTIVGLFFAVVFAFGIAILESDVTPGYGPVSQLIRSPEAIASARAVHAERTGHKALIESITKRYKNVYCPEPTKWATLSPQDRQRWHDYWQSQKLTLIEGSTLCYDP</sequence>
<reference evidence="2 3" key="1">
    <citation type="journal article" date="2016" name="Nat. Commun.">
        <title>Thousands of microbial genomes shed light on interconnected biogeochemical processes in an aquifer system.</title>
        <authorList>
            <person name="Anantharaman K."/>
            <person name="Brown C.T."/>
            <person name="Hug L.A."/>
            <person name="Sharon I."/>
            <person name="Castelle C.J."/>
            <person name="Probst A.J."/>
            <person name="Thomas B.C."/>
            <person name="Singh A."/>
            <person name="Wilkins M.J."/>
            <person name="Karaoz U."/>
            <person name="Brodie E.L."/>
            <person name="Williams K.H."/>
            <person name="Hubbard S.S."/>
            <person name="Banfield J.F."/>
        </authorList>
    </citation>
    <scope>NUCLEOTIDE SEQUENCE [LARGE SCALE GENOMIC DNA]</scope>
</reference>
<proteinExistence type="predicted"/>
<dbReference type="AlphaFoldDB" id="A0A1F6F0A7"/>
<accession>A0A1F6F0A7</accession>
<name>A0A1F6F0A7_9BACT</name>
<protein>
    <submittedName>
        <fullName evidence="2">Uncharacterized protein</fullName>
    </submittedName>
</protein>
<dbReference type="EMBL" id="MFLZ01000032">
    <property type="protein sequence ID" value="OGG79297.1"/>
    <property type="molecule type" value="Genomic_DNA"/>
</dbReference>
<gene>
    <name evidence="2" type="ORF">A3A39_01870</name>
</gene>
<evidence type="ECO:0000313" key="2">
    <source>
        <dbReference type="EMBL" id="OGG79297.1"/>
    </source>
</evidence>
<evidence type="ECO:0000256" key="1">
    <source>
        <dbReference type="SAM" id="Phobius"/>
    </source>
</evidence>
<dbReference type="Proteomes" id="UP000177372">
    <property type="component" value="Unassembled WGS sequence"/>
</dbReference>
<feature type="transmembrane region" description="Helical" evidence="1">
    <location>
        <begin position="23"/>
        <end position="40"/>
    </location>
</feature>
<keyword evidence="1" id="KW-0472">Membrane</keyword>
<keyword evidence="1" id="KW-0812">Transmembrane</keyword>
<organism evidence="2 3">
    <name type="scientific">Candidatus Kaiserbacteria bacterium RIFCSPLOWO2_01_FULL_54_13</name>
    <dbReference type="NCBI Taxonomy" id="1798512"/>
    <lineage>
        <taxon>Bacteria</taxon>
        <taxon>Candidatus Kaiseribacteriota</taxon>
    </lineage>
</organism>
<comment type="caution">
    <text evidence="2">The sequence shown here is derived from an EMBL/GenBank/DDBJ whole genome shotgun (WGS) entry which is preliminary data.</text>
</comment>
<evidence type="ECO:0000313" key="3">
    <source>
        <dbReference type="Proteomes" id="UP000177372"/>
    </source>
</evidence>
<keyword evidence="1" id="KW-1133">Transmembrane helix</keyword>